<accession>A0A085YYC6</accession>
<sequence>MGFEDFTAYLSGSPIPNGLFLEIIQNKPLYNRYLEIGKLKIFVLATIVFDSVTAKFSLFLNFVL</sequence>
<evidence type="ECO:0000313" key="2">
    <source>
        <dbReference type="EMBL" id="KFE97189.1"/>
    </source>
</evidence>
<dbReference type="AlphaFoldDB" id="A0A085YYC6"/>
<comment type="caution">
    <text evidence="2">The sequence shown here is derived from an EMBL/GenBank/DDBJ whole genome shotgun (WGS) entry which is preliminary data.</text>
</comment>
<keyword evidence="1" id="KW-1133">Transmembrane helix</keyword>
<feature type="transmembrane region" description="Helical" evidence="1">
    <location>
        <begin position="41"/>
        <end position="63"/>
    </location>
</feature>
<dbReference type="EMBL" id="JPRO01000028">
    <property type="protein sequence ID" value="KFE97189.1"/>
    <property type="molecule type" value="Genomic_DNA"/>
</dbReference>
<organism evidence="2 3">
    <name type="scientific">Chryseobacterium luteum</name>
    <dbReference type="NCBI Taxonomy" id="421531"/>
    <lineage>
        <taxon>Bacteria</taxon>
        <taxon>Pseudomonadati</taxon>
        <taxon>Bacteroidota</taxon>
        <taxon>Flavobacteriia</taxon>
        <taxon>Flavobacteriales</taxon>
        <taxon>Weeksellaceae</taxon>
        <taxon>Chryseobacterium group</taxon>
        <taxon>Chryseobacterium</taxon>
    </lineage>
</organism>
<dbReference type="STRING" id="421531.IX38_21265"/>
<dbReference type="Proteomes" id="UP000028703">
    <property type="component" value="Unassembled WGS sequence"/>
</dbReference>
<keyword evidence="3" id="KW-1185">Reference proteome</keyword>
<keyword evidence="1" id="KW-0812">Transmembrane</keyword>
<proteinExistence type="predicted"/>
<evidence type="ECO:0000313" key="3">
    <source>
        <dbReference type="Proteomes" id="UP000028703"/>
    </source>
</evidence>
<protein>
    <submittedName>
        <fullName evidence="2">Uncharacterized protein</fullName>
    </submittedName>
</protein>
<reference evidence="2 3" key="1">
    <citation type="submission" date="2014-07" db="EMBL/GenBank/DDBJ databases">
        <title>Genome of Chryseobacterium luteum DSM 18605.</title>
        <authorList>
            <person name="Stropko S.J."/>
            <person name="Pipes S.E."/>
            <person name="Newman J.D."/>
        </authorList>
    </citation>
    <scope>NUCLEOTIDE SEQUENCE [LARGE SCALE GENOMIC DNA]</scope>
    <source>
        <strain evidence="2 3">DSM 18605</strain>
    </source>
</reference>
<gene>
    <name evidence="2" type="ORF">IX38_21265</name>
</gene>
<keyword evidence="1" id="KW-0472">Membrane</keyword>
<name>A0A085YYC6_9FLAO</name>
<evidence type="ECO:0000256" key="1">
    <source>
        <dbReference type="SAM" id="Phobius"/>
    </source>
</evidence>